<evidence type="ECO:0000259" key="6">
    <source>
        <dbReference type="Pfam" id="PF08696"/>
    </source>
</evidence>
<dbReference type="GO" id="GO:0046872">
    <property type="term" value="F:metal ion binding"/>
    <property type="evidence" value="ECO:0007669"/>
    <property type="project" value="UniProtKB-KW"/>
</dbReference>
<protein>
    <recommendedName>
        <fullName evidence="6">DNA replication factor Dna2 N-terminal domain-containing protein</fullName>
    </recommendedName>
</protein>
<evidence type="ECO:0000313" key="8">
    <source>
        <dbReference type="EMBL" id="CAL6029276.1"/>
    </source>
</evidence>
<name>A0AA86U6Z1_9EUKA</name>
<dbReference type="AlphaFoldDB" id="A0AA86U6Z1"/>
<keyword evidence="2" id="KW-0547">Nucleotide-binding</keyword>
<comment type="caution">
    <text evidence="7">The sequence shown here is derived from an EMBL/GenBank/DDBJ whole genome shotgun (WGS) entry which is preliminary data.</text>
</comment>
<dbReference type="InterPro" id="IPR014808">
    <property type="entry name" value="DNA_replication_fac_Dna2_N"/>
</dbReference>
<sequence>MRIRLPFTLFQVQQVCDNNSIIAKVIYRPSLQNTLDAGYNLEQQVKLQINSEDIIKYIKIKTPFSLQRFYHSDQDYYFMFHPLITTSPTSIYSDYFESNVQSMFSYPLQSFVMIFGCVLHECVQKLMNNSFDKQLVSETLKTLIDEYKLDFLASGQEFQYKIDGLIQYICTCLFEIQSHGTNFQEEKHINSYQLRLQGKIDVCSTNTIFELKTNTDNRKQKTHLLQLIFYVLNEYYVQQDKPIYFDVLGIINSVQSRFFTKQNQQILLKSIFDVPLIKSIALELIKNRNIALLYWAQFSPKTELQWYGVLSAYQQSIIDKMVSNKQLSHRNEQLIFKQLKHQQDDILIKVNIVYIEQKGLKYFYSSSLSDGPYRLMQIVDGTIQETDIFGSVSAKLLSCSFKLDSQEVIAFKVDPEEVIVSHMCPFDQSYQIIYCPDSDPLQVVKYFKTTGSYNLVVSDVELPIVQKLNLQTPIQNDLQSYLNGLKTDLNAFLCKTSQLQITYSDLINYWQLFIEEPTQIHIQSQMNPLTELQFDFVKTQVQQMELNAPKMRIVKMQQQKLNRIILVNPVVDRFEFWAIAAFKNCCFVFTQIEEYEKMKVLWNQVCAK</sequence>
<keyword evidence="9" id="KW-1185">Reference proteome</keyword>
<keyword evidence="5" id="KW-0067">ATP-binding</keyword>
<accession>A0AA86U6Z1</accession>
<evidence type="ECO:0000256" key="1">
    <source>
        <dbReference type="ARBA" id="ARBA00022723"/>
    </source>
</evidence>
<feature type="domain" description="DNA replication factor Dna2 N-terminal" evidence="6">
    <location>
        <begin position="57"/>
        <end position="160"/>
    </location>
</feature>
<dbReference type="EMBL" id="CAXDID020000109">
    <property type="protein sequence ID" value="CAL6029276.1"/>
    <property type="molecule type" value="Genomic_DNA"/>
</dbReference>
<dbReference type="GO" id="GO:0004386">
    <property type="term" value="F:helicase activity"/>
    <property type="evidence" value="ECO:0007669"/>
    <property type="project" value="UniProtKB-KW"/>
</dbReference>
<dbReference type="GO" id="GO:0005524">
    <property type="term" value="F:ATP binding"/>
    <property type="evidence" value="ECO:0007669"/>
    <property type="project" value="UniProtKB-KW"/>
</dbReference>
<dbReference type="EMBL" id="CATOUU010000695">
    <property type="protein sequence ID" value="CAI9941711.1"/>
    <property type="molecule type" value="Genomic_DNA"/>
</dbReference>
<evidence type="ECO:0000313" key="7">
    <source>
        <dbReference type="EMBL" id="CAI9941711.1"/>
    </source>
</evidence>
<evidence type="ECO:0000256" key="4">
    <source>
        <dbReference type="ARBA" id="ARBA00022806"/>
    </source>
</evidence>
<gene>
    <name evidence="7" type="ORF">HINF_LOCUS29356</name>
    <name evidence="8" type="ORF">HINF_LOCUS32213</name>
</gene>
<keyword evidence="3" id="KW-0378">Hydrolase</keyword>
<evidence type="ECO:0000256" key="5">
    <source>
        <dbReference type="ARBA" id="ARBA00022840"/>
    </source>
</evidence>
<dbReference type="Pfam" id="PF08696">
    <property type="entry name" value="Dna2"/>
    <property type="match status" value="1"/>
</dbReference>
<organism evidence="7">
    <name type="scientific">Hexamita inflata</name>
    <dbReference type="NCBI Taxonomy" id="28002"/>
    <lineage>
        <taxon>Eukaryota</taxon>
        <taxon>Metamonada</taxon>
        <taxon>Diplomonadida</taxon>
        <taxon>Hexamitidae</taxon>
        <taxon>Hexamitinae</taxon>
        <taxon>Hexamita</taxon>
    </lineage>
</organism>
<reference evidence="7" key="1">
    <citation type="submission" date="2023-06" db="EMBL/GenBank/DDBJ databases">
        <authorList>
            <person name="Kurt Z."/>
        </authorList>
    </citation>
    <scope>NUCLEOTIDE SEQUENCE</scope>
</reference>
<evidence type="ECO:0000313" key="9">
    <source>
        <dbReference type="Proteomes" id="UP001642409"/>
    </source>
</evidence>
<proteinExistence type="predicted"/>
<dbReference type="Proteomes" id="UP001642409">
    <property type="component" value="Unassembled WGS sequence"/>
</dbReference>
<evidence type="ECO:0000256" key="3">
    <source>
        <dbReference type="ARBA" id="ARBA00022801"/>
    </source>
</evidence>
<evidence type="ECO:0000256" key="2">
    <source>
        <dbReference type="ARBA" id="ARBA00022741"/>
    </source>
</evidence>
<dbReference type="GO" id="GO:0016787">
    <property type="term" value="F:hydrolase activity"/>
    <property type="evidence" value="ECO:0007669"/>
    <property type="project" value="UniProtKB-KW"/>
</dbReference>
<keyword evidence="1" id="KW-0479">Metal-binding</keyword>
<keyword evidence="4" id="KW-0347">Helicase</keyword>
<reference evidence="8 9" key="2">
    <citation type="submission" date="2024-07" db="EMBL/GenBank/DDBJ databases">
        <authorList>
            <person name="Akdeniz Z."/>
        </authorList>
    </citation>
    <scope>NUCLEOTIDE SEQUENCE [LARGE SCALE GENOMIC DNA]</scope>
</reference>